<dbReference type="InterPro" id="IPR002022">
    <property type="entry name" value="Pec_lyase"/>
</dbReference>
<dbReference type="InterPro" id="IPR011050">
    <property type="entry name" value="Pectin_lyase_fold/virulence"/>
</dbReference>
<dbReference type="EMBL" id="CAIIXF020000010">
    <property type="protein sequence ID" value="CAH1796866.1"/>
    <property type="molecule type" value="Genomic_DNA"/>
</dbReference>
<dbReference type="OrthoDB" id="1637350at2759"/>
<dbReference type="SMART" id="SM00656">
    <property type="entry name" value="Amb_all"/>
    <property type="match status" value="1"/>
</dbReference>
<dbReference type="SUPFAM" id="SSF51126">
    <property type="entry name" value="Pectin lyase-like"/>
    <property type="match status" value="1"/>
</dbReference>
<sequence>MSSSIRPSQGLILDGSGHEITLTGEAIELNGKSIVHRINFDTGPKDALRLSGGDANSWVHRCSFRNYGDGLLDITKGYSHVTVSNCKFKDHDKTMLIGANKNDVDDRNMRVTIHHNFFNNCHQRTPRVRYATVHVYNNVFKNWGSYAVGSSQRGKVLVENNYFQTSERSRAAEAHTTVARGDDTRNGYLRAEGNYYNTGISGKTNQPDRVENMSYQYQLDTANDDLKTAVIAGAGYKS</sequence>
<name>A0A8J1TZE4_OWEFU</name>
<accession>A0A8J1TZE4</accession>
<dbReference type="InterPro" id="IPR012334">
    <property type="entry name" value="Pectin_lyas_fold"/>
</dbReference>
<proteinExistence type="predicted"/>
<dbReference type="InterPro" id="IPR045032">
    <property type="entry name" value="PEL"/>
</dbReference>
<keyword evidence="2" id="KW-1185">Reference proteome</keyword>
<comment type="caution">
    <text evidence="1">The sequence shown here is derived from an EMBL/GenBank/DDBJ whole genome shotgun (WGS) entry which is preliminary data.</text>
</comment>
<gene>
    <name evidence="1" type="ORF">OFUS_LOCUS21229</name>
</gene>
<dbReference type="PANTHER" id="PTHR31683">
    <property type="entry name" value="PECTATE LYASE 18-RELATED"/>
    <property type="match status" value="1"/>
</dbReference>
<protein>
    <submittedName>
        <fullName evidence="1">Uncharacterized protein</fullName>
    </submittedName>
</protein>
<dbReference type="AlphaFoldDB" id="A0A8J1TZE4"/>
<dbReference type="Proteomes" id="UP000749559">
    <property type="component" value="Unassembled WGS sequence"/>
</dbReference>
<dbReference type="GO" id="GO:0030570">
    <property type="term" value="F:pectate lyase activity"/>
    <property type="evidence" value="ECO:0007669"/>
    <property type="project" value="InterPro"/>
</dbReference>
<organism evidence="1 2">
    <name type="scientific">Owenia fusiformis</name>
    <name type="common">Polychaete worm</name>
    <dbReference type="NCBI Taxonomy" id="6347"/>
    <lineage>
        <taxon>Eukaryota</taxon>
        <taxon>Metazoa</taxon>
        <taxon>Spiralia</taxon>
        <taxon>Lophotrochozoa</taxon>
        <taxon>Annelida</taxon>
        <taxon>Polychaeta</taxon>
        <taxon>Sedentaria</taxon>
        <taxon>Canalipalpata</taxon>
        <taxon>Sabellida</taxon>
        <taxon>Oweniida</taxon>
        <taxon>Oweniidae</taxon>
        <taxon>Owenia</taxon>
    </lineage>
</organism>
<dbReference type="PANTHER" id="PTHR31683:SF113">
    <property type="entry name" value="PECTATE LYASE"/>
    <property type="match status" value="1"/>
</dbReference>
<evidence type="ECO:0000313" key="1">
    <source>
        <dbReference type="EMBL" id="CAH1796866.1"/>
    </source>
</evidence>
<dbReference type="Gene3D" id="2.160.20.10">
    <property type="entry name" value="Single-stranded right-handed beta-helix, Pectin lyase-like"/>
    <property type="match status" value="1"/>
</dbReference>
<evidence type="ECO:0000313" key="2">
    <source>
        <dbReference type="Proteomes" id="UP000749559"/>
    </source>
</evidence>
<dbReference type="Pfam" id="PF00544">
    <property type="entry name" value="Pectate_lyase_4"/>
    <property type="match status" value="1"/>
</dbReference>
<reference evidence="1" key="1">
    <citation type="submission" date="2022-03" db="EMBL/GenBank/DDBJ databases">
        <authorList>
            <person name="Martin C."/>
        </authorList>
    </citation>
    <scope>NUCLEOTIDE SEQUENCE</scope>
</reference>